<name>A0A8J3EY36_9BIFI</name>
<dbReference type="InterPro" id="IPR002109">
    <property type="entry name" value="Glutaredoxin"/>
</dbReference>
<keyword evidence="3" id="KW-1185">Reference proteome</keyword>
<proteinExistence type="predicted"/>
<sequence length="85" mass="9252">MASTIDFYGADWCGDCRRSKAVFARLGVDYNLFDVEHDEAAAAKAIEVSGQKHIPVIHFADGTVLVEPSDTQLTAKLQELGLVTK</sequence>
<dbReference type="Gene3D" id="3.40.30.10">
    <property type="entry name" value="Glutaredoxin"/>
    <property type="match status" value="1"/>
</dbReference>
<reference evidence="2" key="2">
    <citation type="submission" date="2020-09" db="EMBL/GenBank/DDBJ databases">
        <authorList>
            <person name="Sun Q."/>
            <person name="Sedlacek I."/>
        </authorList>
    </citation>
    <scope>NUCLEOTIDE SEQUENCE</scope>
    <source>
        <strain evidence="2">CCM 8606</strain>
    </source>
</reference>
<dbReference type="Proteomes" id="UP000619536">
    <property type="component" value="Unassembled WGS sequence"/>
</dbReference>
<dbReference type="RefSeq" id="WP_188355833.1">
    <property type="nucleotide sequence ID" value="NZ_BMDH01000007.1"/>
</dbReference>
<evidence type="ECO:0000313" key="2">
    <source>
        <dbReference type="EMBL" id="GGI15620.1"/>
    </source>
</evidence>
<organism evidence="2 3">
    <name type="scientific">Galliscardovia ingluviei</name>
    <dbReference type="NCBI Taxonomy" id="1769422"/>
    <lineage>
        <taxon>Bacteria</taxon>
        <taxon>Bacillati</taxon>
        <taxon>Actinomycetota</taxon>
        <taxon>Actinomycetes</taxon>
        <taxon>Bifidobacteriales</taxon>
        <taxon>Bifidobacteriaceae</taxon>
        <taxon>Galliscardovia</taxon>
    </lineage>
</organism>
<comment type="caution">
    <text evidence="2">The sequence shown here is derived from an EMBL/GenBank/DDBJ whole genome shotgun (WGS) entry which is preliminary data.</text>
</comment>
<dbReference type="InterPro" id="IPR036249">
    <property type="entry name" value="Thioredoxin-like_sf"/>
</dbReference>
<gene>
    <name evidence="2" type="ORF">GCM10007377_16800</name>
</gene>
<dbReference type="PROSITE" id="PS51354">
    <property type="entry name" value="GLUTAREDOXIN_2"/>
    <property type="match status" value="1"/>
</dbReference>
<dbReference type="SUPFAM" id="SSF52833">
    <property type="entry name" value="Thioredoxin-like"/>
    <property type="match status" value="1"/>
</dbReference>
<evidence type="ECO:0000259" key="1">
    <source>
        <dbReference type="Pfam" id="PF00462"/>
    </source>
</evidence>
<feature type="domain" description="Glutaredoxin" evidence="1">
    <location>
        <begin position="8"/>
        <end position="59"/>
    </location>
</feature>
<evidence type="ECO:0000313" key="3">
    <source>
        <dbReference type="Proteomes" id="UP000619536"/>
    </source>
</evidence>
<protein>
    <submittedName>
        <fullName evidence="2">NrdH-redoxin</fullName>
    </submittedName>
</protein>
<accession>A0A8J3EY36</accession>
<dbReference type="CDD" id="cd02976">
    <property type="entry name" value="NrdH"/>
    <property type="match status" value="1"/>
</dbReference>
<reference evidence="2" key="1">
    <citation type="journal article" date="2014" name="Int. J. Syst. Evol. Microbiol.">
        <title>Complete genome sequence of Corynebacterium casei LMG S-19264T (=DSM 44701T), isolated from a smear-ripened cheese.</title>
        <authorList>
            <consortium name="US DOE Joint Genome Institute (JGI-PGF)"/>
            <person name="Walter F."/>
            <person name="Albersmeier A."/>
            <person name="Kalinowski J."/>
            <person name="Ruckert C."/>
        </authorList>
    </citation>
    <scope>NUCLEOTIDE SEQUENCE</scope>
    <source>
        <strain evidence="2">CCM 8606</strain>
    </source>
</reference>
<dbReference type="Pfam" id="PF00462">
    <property type="entry name" value="Glutaredoxin"/>
    <property type="match status" value="1"/>
</dbReference>
<dbReference type="AlphaFoldDB" id="A0A8J3EY36"/>
<dbReference type="EMBL" id="BMDH01000007">
    <property type="protein sequence ID" value="GGI15620.1"/>
    <property type="molecule type" value="Genomic_DNA"/>
</dbReference>